<dbReference type="EMBL" id="CP000304">
    <property type="protein sequence ID" value="ABP80973.1"/>
    <property type="molecule type" value="Genomic_DNA"/>
</dbReference>
<accession>A4VPS2</accession>
<gene>
    <name evidence="2" type="ordered locus">PST_3345</name>
</gene>
<protein>
    <submittedName>
        <fullName evidence="2">Uncharacterized protein</fullName>
    </submittedName>
</protein>
<name>A4VPS2_STUS1</name>
<proteinExistence type="predicted"/>
<sequence>MNKRPQPICGLFRSEHNRKETEFSRNSGHRLRRRLARPIAEHSPPSKNLHPLRREFRDSRLLPHKFQLKRGRFGIRPDTAS</sequence>
<dbReference type="KEGG" id="psa:PST_3345"/>
<dbReference type="AlphaFoldDB" id="A4VPS2"/>
<evidence type="ECO:0000313" key="2">
    <source>
        <dbReference type="EMBL" id="ABP80973.1"/>
    </source>
</evidence>
<reference evidence="2 3" key="1">
    <citation type="journal article" date="2008" name="Proc. Natl. Acad. Sci. U.S.A.">
        <title>Nitrogen fixation island and rhizosphere competence traits in the genome of root-associated Pseudomonas stutzeri A1501.</title>
        <authorList>
            <person name="Yan Y."/>
            <person name="Yang J."/>
            <person name="Dou Y."/>
            <person name="Chen M."/>
            <person name="Ping S."/>
            <person name="Peng J."/>
            <person name="Lu W."/>
            <person name="Zhang W."/>
            <person name="Yao Z."/>
            <person name="Li H."/>
            <person name="Liu W."/>
            <person name="He S."/>
            <person name="Geng L."/>
            <person name="Zhang X."/>
            <person name="Yang F."/>
            <person name="Yu H."/>
            <person name="Zhan Y."/>
            <person name="Li D."/>
            <person name="Lin Z."/>
            <person name="Wang Y."/>
            <person name="Elmerich C."/>
            <person name="Lin M."/>
            <person name="Jin Q."/>
        </authorList>
    </citation>
    <scope>NUCLEOTIDE SEQUENCE [LARGE SCALE GENOMIC DNA]</scope>
    <source>
        <strain evidence="2 3">A1501</strain>
    </source>
</reference>
<dbReference type="Proteomes" id="UP000000233">
    <property type="component" value="Chromosome"/>
</dbReference>
<evidence type="ECO:0000313" key="3">
    <source>
        <dbReference type="Proteomes" id="UP000000233"/>
    </source>
</evidence>
<feature type="region of interest" description="Disordered" evidence="1">
    <location>
        <begin position="35"/>
        <end position="54"/>
    </location>
</feature>
<keyword evidence="3" id="KW-1185">Reference proteome</keyword>
<organism evidence="2 3">
    <name type="scientific">Stutzerimonas stutzeri (strain A1501)</name>
    <name type="common">Pseudomonas stutzeri</name>
    <dbReference type="NCBI Taxonomy" id="379731"/>
    <lineage>
        <taxon>Bacteria</taxon>
        <taxon>Pseudomonadati</taxon>
        <taxon>Pseudomonadota</taxon>
        <taxon>Gammaproteobacteria</taxon>
        <taxon>Pseudomonadales</taxon>
        <taxon>Pseudomonadaceae</taxon>
        <taxon>Stutzerimonas</taxon>
    </lineage>
</organism>
<evidence type="ECO:0000256" key="1">
    <source>
        <dbReference type="SAM" id="MobiDB-lite"/>
    </source>
</evidence>
<dbReference type="HOGENOM" id="CLU_2571263_0_0_6"/>